<reference evidence="12 13" key="1">
    <citation type="journal article" date="2021" name="Cell">
        <title>Tracing the genetic footprints of vertebrate landing in non-teleost ray-finned fishes.</title>
        <authorList>
            <person name="Bi X."/>
            <person name="Wang K."/>
            <person name="Yang L."/>
            <person name="Pan H."/>
            <person name="Jiang H."/>
            <person name="Wei Q."/>
            <person name="Fang M."/>
            <person name="Yu H."/>
            <person name="Zhu C."/>
            <person name="Cai Y."/>
            <person name="He Y."/>
            <person name="Gan X."/>
            <person name="Zeng H."/>
            <person name="Yu D."/>
            <person name="Zhu Y."/>
            <person name="Jiang H."/>
            <person name="Qiu Q."/>
            <person name="Yang H."/>
            <person name="Zhang Y.E."/>
            <person name="Wang W."/>
            <person name="Zhu M."/>
            <person name="He S."/>
            <person name="Zhang G."/>
        </authorList>
    </citation>
    <scope>NUCLEOTIDE SEQUENCE [LARGE SCALE GENOMIC DNA]</scope>
    <source>
        <strain evidence="12">Bchr_013</strain>
    </source>
</reference>
<evidence type="ECO:0000259" key="11">
    <source>
        <dbReference type="PROSITE" id="PS50011"/>
    </source>
</evidence>
<dbReference type="EC" id="2.7.11.1" evidence="2"/>
<gene>
    <name evidence="12" type="primary">Pim2_10</name>
    <name evidence="12" type="ORF">GTO96_0008993</name>
</gene>
<evidence type="ECO:0000313" key="12">
    <source>
        <dbReference type="EMBL" id="KAG2461505.1"/>
    </source>
</evidence>
<dbReference type="GO" id="GO:0005524">
    <property type="term" value="F:ATP binding"/>
    <property type="evidence" value="ECO:0007669"/>
    <property type="project" value="UniProtKB-KW"/>
</dbReference>
<sequence length="572" mass="63613">MAELELVGIESLVPELTSVARMEKSDRKAIRGPSAGQRSQLREGRSANKQEDDEFYEDALPPVLDLRLSKTMAVIKGEQCPPMPPPVHPGNIPTSLLFCLSDLRDFKKEYRLGKCIGRGGYSAVYKGIRKADKLQDTDPEPIPRELAHLRRVCEAPSCPAIISLLDWLRDSSRIVLVMELPEPCVNLFQFIRQCGGALEEDQARRIFQQVLVAVRHCHARGVFHRDLKTLNILIQTSTEKAKVIDFGSSSSFHDGHYQSFHGEHRSSRLGTLCLAPPECVQEKGYRAVPTTVWSLGVMLYHMVSGGKTINLPQDPSRGEQPYARPVSAGLECEDANPYRHEGGIKRDVARQSQLPHYPERKIAEFQERIERLRAEYQNYLRKLRALDPVNKEHPWKPRGYSKKRASEPQHGDKDAGCLKLLHTPVLHPTEDQQVTLQDSQEEQQSSRGDTSPGSIEHRGATVYTCSDINPHTQDEPLTFNPSLISIRLPGGVPSGCGSGADVLSSILKSGLPNLSRPLAACLDKEKTSFPGAQVESAEGNTGRHLEGQGLDILGVDCYLCSDDDEDDDRNET</sequence>
<dbReference type="EMBL" id="JAATIS010004524">
    <property type="protein sequence ID" value="KAG2461505.1"/>
    <property type="molecule type" value="Genomic_DNA"/>
</dbReference>
<dbReference type="PANTHER" id="PTHR22984">
    <property type="entry name" value="SERINE/THREONINE-PROTEIN KINASE PIM"/>
    <property type="match status" value="1"/>
</dbReference>
<feature type="compositionally biased region" description="Basic and acidic residues" evidence="10">
    <location>
        <begin position="40"/>
        <end position="50"/>
    </location>
</feature>
<dbReference type="GO" id="GO:0043066">
    <property type="term" value="P:negative regulation of apoptotic process"/>
    <property type="evidence" value="ECO:0007669"/>
    <property type="project" value="TreeGrafter"/>
</dbReference>
<proteinExistence type="inferred from homology"/>
<comment type="similarity">
    <text evidence="1">Belongs to the protein kinase superfamily. CAMK Ser/Thr protein kinase family. PIM subfamily.</text>
</comment>
<feature type="compositionally biased region" description="Basic and acidic residues" evidence="10">
    <location>
        <begin position="404"/>
        <end position="415"/>
    </location>
</feature>
<dbReference type="InterPro" id="IPR008271">
    <property type="entry name" value="Ser/Thr_kinase_AS"/>
</dbReference>
<dbReference type="InterPro" id="IPR011009">
    <property type="entry name" value="Kinase-like_dom_sf"/>
</dbReference>
<keyword evidence="6 12" id="KW-0418">Kinase</keyword>
<evidence type="ECO:0000256" key="7">
    <source>
        <dbReference type="ARBA" id="ARBA00022840"/>
    </source>
</evidence>
<feature type="non-terminal residue" evidence="12">
    <location>
        <position position="1"/>
    </location>
</feature>
<feature type="domain" description="Protein kinase" evidence="11">
    <location>
        <begin position="110"/>
        <end position="396"/>
    </location>
</feature>
<dbReference type="PANTHER" id="PTHR22984:SF11">
    <property type="entry name" value="AURORA KINASE-RELATED"/>
    <property type="match status" value="1"/>
</dbReference>
<evidence type="ECO:0000256" key="9">
    <source>
        <dbReference type="ARBA" id="ARBA00048679"/>
    </source>
</evidence>
<dbReference type="InterPro" id="IPR051138">
    <property type="entry name" value="PIM_Ser/Thr_kinase"/>
</dbReference>
<evidence type="ECO:0000256" key="6">
    <source>
        <dbReference type="ARBA" id="ARBA00022777"/>
    </source>
</evidence>
<feature type="region of interest" description="Disordered" evidence="10">
    <location>
        <begin position="23"/>
        <end position="54"/>
    </location>
</feature>
<dbReference type="PROSITE" id="PS50011">
    <property type="entry name" value="PROTEIN_KINASE_DOM"/>
    <property type="match status" value="1"/>
</dbReference>
<dbReference type="GO" id="GO:0005737">
    <property type="term" value="C:cytoplasm"/>
    <property type="evidence" value="ECO:0007669"/>
    <property type="project" value="TreeGrafter"/>
</dbReference>
<name>A0A8X7X4A3_POLSE</name>
<dbReference type="Gene3D" id="1.10.510.10">
    <property type="entry name" value="Transferase(Phosphotransferase) domain 1"/>
    <property type="match status" value="1"/>
</dbReference>
<dbReference type="AlphaFoldDB" id="A0A8X7X4A3"/>
<evidence type="ECO:0000256" key="1">
    <source>
        <dbReference type="ARBA" id="ARBA00005505"/>
    </source>
</evidence>
<comment type="catalytic activity">
    <reaction evidence="8">
        <text>L-threonyl-[protein] + ATP = O-phospho-L-threonyl-[protein] + ADP + H(+)</text>
        <dbReference type="Rhea" id="RHEA:46608"/>
        <dbReference type="Rhea" id="RHEA-COMP:11060"/>
        <dbReference type="Rhea" id="RHEA-COMP:11605"/>
        <dbReference type="ChEBI" id="CHEBI:15378"/>
        <dbReference type="ChEBI" id="CHEBI:30013"/>
        <dbReference type="ChEBI" id="CHEBI:30616"/>
        <dbReference type="ChEBI" id="CHEBI:61977"/>
        <dbReference type="ChEBI" id="CHEBI:456216"/>
        <dbReference type="EC" id="2.7.11.1"/>
    </reaction>
</comment>
<dbReference type="PROSITE" id="PS00108">
    <property type="entry name" value="PROTEIN_KINASE_ST"/>
    <property type="match status" value="1"/>
</dbReference>
<dbReference type="InterPro" id="IPR000719">
    <property type="entry name" value="Prot_kinase_dom"/>
</dbReference>
<evidence type="ECO:0000256" key="5">
    <source>
        <dbReference type="ARBA" id="ARBA00022741"/>
    </source>
</evidence>
<evidence type="ECO:0000313" key="13">
    <source>
        <dbReference type="Proteomes" id="UP000886611"/>
    </source>
</evidence>
<evidence type="ECO:0000256" key="4">
    <source>
        <dbReference type="ARBA" id="ARBA00022679"/>
    </source>
</evidence>
<feature type="non-terminal residue" evidence="12">
    <location>
        <position position="572"/>
    </location>
</feature>
<keyword evidence="5" id="KW-0547">Nucleotide-binding</keyword>
<evidence type="ECO:0000256" key="3">
    <source>
        <dbReference type="ARBA" id="ARBA00022527"/>
    </source>
</evidence>
<comment type="catalytic activity">
    <reaction evidence="9">
        <text>L-seryl-[protein] + ATP = O-phospho-L-seryl-[protein] + ADP + H(+)</text>
        <dbReference type="Rhea" id="RHEA:17989"/>
        <dbReference type="Rhea" id="RHEA-COMP:9863"/>
        <dbReference type="Rhea" id="RHEA-COMP:11604"/>
        <dbReference type="ChEBI" id="CHEBI:15378"/>
        <dbReference type="ChEBI" id="CHEBI:29999"/>
        <dbReference type="ChEBI" id="CHEBI:30616"/>
        <dbReference type="ChEBI" id="CHEBI:83421"/>
        <dbReference type="ChEBI" id="CHEBI:456216"/>
        <dbReference type="EC" id="2.7.11.1"/>
    </reaction>
</comment>
<dbReference type="Gene3D" id="3.30.200.20">
    <property type="entry name" value="Phosphorylase Kinase, domain 1"/>
    <property type="match status" value="2"/>
</dbReference>
<dbReference type="SMART" id="SM00220">
    <property type="entry name" value="S_TKc"/>
    <property type="match status" value="1"/>
</dbReference>
<accession>A0A8X7X4A3</accession>
<dbReference type="GO" id="GO:0007346">
    <property type="term" value="P:regulation of mitotic cell cycle"/>
    <property type="evidence" value="ECO:0007669"/>
    <property type="project" value="TreeGrafter"/>
</dbReference>
<dbReference type="GO" id="GO:0004674">
    <property type="term" value="F:protein serine/threonine kinase activity"/>
    <property type="evidence" value="ECO:0007669"/>
    <property type="project" value="UniProtKB-KW"/>
</dbReference>
<feature type="region of interest" description="Disordered" evidence="10">
    <location>
        <begin position="390"/>
        <end position="415"/>
    </location>
</feature>
<keyword evidence="7" id="KW-0067">ATP-binding</keyword>
<evidence type="ECO:0000256" key="8">
    <source>
        <dbReference type="ARBA" id="ARBA00047899"/>
    </source>
</evidence>
<feature type="region of interest" description="Disordered" evidence="10">
    <location>
        <begin position="432"/>
        <end position="457"/>
    </location>
</feature>
<keyword evidence="13" id="KW-1185">Reference proteome</keyword>
<evidence type="ECO:0000256" key="10">
    <source>
        <dbReference type="SAM" id="MobiDB-lite"/>
    </source>
</evidence>
<protein>
    <recommendedName>
        <fullName evidence="2">non-specific serine/threonine protein kinase</fullName>
        <ecNumber evidence="2">2.7.11.1</ecNumber>
    </recommendedName>
</protein>
<comment type="caution">
    <text evidence="12">The sequence shown here is derived from an EMBL/GenBank/DDBJ whole genome shotgun (WGS) entry which is preliminary data.</text>
</comment>
<organism evidence="12 13">
    <name type="scientific">Polypterus senegalus</name>
    <name type="common">Senegal bichir</name>
    <dbReference type="NCBI Taxonomy" id="55291"/>
    <lineage>
        <taxon>Eukaryota</taxon>
        <taxon>Metazoa</taxon>
        <taxon>Chordata</taxon>
        <taxon>Craniata</taxon>
        <taxon>Vertebrata</taxon>
        <taxon>Euteleostomi</taxon>
        <taxon>Actinopterygii</taxon>
        <taxon>Polypteriformes</taxon>
        <taxon>Polypteridae</taxon>
        <taxon>Polypterus</taxon>
    </lineage>
</organism>
<evidence type="ECO:0000256" key="2">
    <source>
        <dbReference type="ARBA" id="ARBA00012513"/>
    </source>
</evidence>
<keyword evidence="3" id="KW-0723">Serine/threonine-protein kinase</keyword>
<feature type="compositionally biased region" description="Polar residues" evidence="10">
    <location>
        <begin position="432"/>
        <end position="453"/>
    </location>
</feature>
<dbReference type="Proteomes" id="UP000886611">
    <property type="component" value="Unassembled WGS sequence"/>
</dbReference>
<dbReference type="SUPFAM" id="SSF56112">
    <property type="entry name" value="Protein kinase-like (PK-like)"/>
    <property type="match status" value="1"/>
</dbReference>
<keyword evidence="4" id="KW-0808">Transferase</keyword>
<dbReference type="Pfam" id="PF00069">
    <property type="entry name" value="Pkinase"/>
    <property type="match status" value="1"/>
</dbReference>